<dbReference type="InterPro" id="IPR024079">
    <property type="entry name" value="MetalloPept_cat_dom_sf"/>
</dbReference>
<dbReference type="SMART" id="SM00089">
    <property type="entry name" value="PKD"/>
    <property type="match status" value="2"/>
</dbReference>
<dbReference type="InterPro" id="IPR022409">
    <property type="entry name" value="PKD/Chitinase_dom"/>
</dbReference>
<dbReference type="SUPFAM" id="SSF55486">
    <property type="entry name" value="Metalloproteases ('zincins'), catalytic domain"/>
    <property type="match status" value="1"/>
</dbReference>
<dbReference type="Gene3D" id="3.40.390.10">
    <property type="entry name" value="Collagenase (Catalytic Domain)"/>
    <property type="match status" value="1"/>
</dbReference>
<dbReference type="InterPro" id="IPR008979">
    <property type="entry name" value="Galactose-bd-like_sf"/>
</dbReference>
<name>A0A2R3IUN2_9PSED</name>
<keyword evidence="2" id="KW-0732">Signal</keyword>
<dbReference type="GO" id="GO:0008237">
    <property type="term" value="F:metallopeptidase activity"/>
    <property type="evidence" value="ECO:0007669"/>
    <property type="project" value="InterPro"/>
</dbReference>
<organism evidence="4 5">
    <name type="scientific">Pseudomonas paraeruginosa</name>
    <dbReference type="NCBI Taxonomy" id="2994495"/>
    <lineage>
        <taxon>Bacteria</taxon>
        <taxon>Pseudomonadati</taxon>
        <taxon>Pseudomonadota</taxon>
        <taxon>Gammaproteobacteria</taxon>
        <taxon>Pseudomonadales</taxon>
        <taxon>Pseudomonadaceae</taxon>
        <taxon>Pseudomonas</taxon>
    </lineage>
</organism>
<dbReference type="Pfam" id="PF13582">
    <property type="entry name" value="Reprolysin_3"/>
    <property type="match status" value="1"/>
</dbReference>
<dbReference type="AlphaFoldDB" id="A0A2R3IUN2"/>
<dbReference type="RefSeq" id="WP_058146208.1">
    <property type="nucleotide sequence ID" value="NZ_CP027169.1"/>
</dbReference>
<evidence type="ECO:0000256" key="2">
    <source>
        <dbReference type="SAM" id="SignalP"/>
    </source>
</evidence>
<dbReference type="GO" id="GO:0004553">
    <property type="term" value="F:hydrolase activity, hydrolyzing O-glycosyl compounds"/>
    <property type="evidence" value="ECO:0007669"/>
    <property type="project" value="InterPro"/>
</dbReference>
<dbReference type="Pfam" id="PF02839">
    <property type="entry name" value="CBM_5_12"/>
    <property type="match status" value="2"/>
</dbReference>
<reference evidence="4 5" key="1">
    <citation type="submission" date="2018-02" db="EMBL/GenBank/DDBJ databases">
        <title>FDA/CDC Antimicrobial Resistant Isolate Bank Genome Sequencing.</title>
        <authorList>
            <person name="Benahmed F.H."/>
            <person name="Lutgring J.D."/>
            <person name="Yoo B."/>
            <person name="Machado M."/>
            <person name="Brown A."/>
            <person name="McAllister G."/>
            <person name="Perry A."/>
            <person name="Halpin A.L."/>
            <person name="Vavikolanu K."/>
            <person name="Ott S."/>
            <person name="Zhao X."/>
            <person name="Tallon L.J."/>
            <person name="Sadzewicz L."/>
            <person name="Aluvathingal J."/>
            <person name="Nadendla S."/>
            <person name="Voskania-kordi A."/>
            <person name="Simonyan V."/>
            <person name="Patel J."/>
            <person name="Shawar R.M."/>
        </authorList>
    </citation>
    <scope>NUCLEOTIDE SEQUENCE [LARGE SCALE GENOMIC DNA]</scope>
    <source>
        <strain evidence="4 5">AR_0356</strain>
    </source>
</reference>
<dbReference type="Gene3D" id="2.10.10.20">
    <property type="entry name" value="Carbohydrate-binding module superfamily 5/12"/>
    <property type="match status" value="2"/>
</dbReference>
<dbReference type="Gene3D" id="2.60.40.10">
    <property type="entry name" value="Immunoglobulins"/>
    <property type="match status" value="2"/>
</dbReference>
<dbReference type="CDD" id="cd12215">
    <property type="entry name" value="ChiC_BD"/>
    <property type="match status" value="2"/>
</dbReference>
<dbReference type="InterPro" id="IPR000421">
    <property type="entry name" value="FA58C"/>
</dbReference>
<protein>
    <submittedName>
        <fullName evidence="4">REJ domain protein</fullName>
    </submittedName>
</protein>
<dbReference type="SUPFAM" id="SSF51055">
    <property type="entry name" value="Carbohydrate binding domain"/>
    <property type="match status" value="2"/>
</dbReference>
<evidence type="ECO:0000259" key="3">
    <source>
        <dbReference type="PROSITE" id="PS50022"/>
    </source>
</evidence>
<feature type="domain" description="F5/8 type C" evidence="3">
    <location>
        <begin position="533"/>
        <end position="637"/>
    </location>
</feature>
<proteinExistence type="predicted"/>
<dbReference type="PROSITE" id="PS50022">
    <property type="entry name" value="FA58C_3"/>
    <property type="match status" value="1"/>
</dbReference>
<dbReference type="EMBL" id="CP027169">
    <property type="protein sequence ID" value="AVK05629.1"/>
    <property type="molecule type" value="Genomic_DNA"/>
</dbReference>
<accession>A0A2R3IUN2</accession>
<dbReference type="InterPro" id="IPR003610">
    <property type="entry name" value="CBM5/12"/>
</dbReference>
<dbReference type="InterPro" id="IPR036573">
    <property type="entry name" value="CBM_sf_5/12"/>
</dbReference>
<dbReference type="GO" id="GO:0005975">
    <property type="term" value="P:carbohydrate metabolic process"/>
    <property type="evidence" value="ECO:0007669"/>
    <property type="project" value="InterPro"/>
</dbReference>
<feature type="signal peptide" evidence="2">
    <location>
        <begin position="1"/>
        <end position="34"/>
    </location>
</feature>
<dbReference type="SMART" id="SM00495">
    <property type="entry name" value="ChtBD3"/>
    <property type="match status" value="2"/>
</dbReference>
<dbReference type="Pfam" id="PF00754">
    <property type="entry name" value="F5_F8_type_C"/>
    <property type="match status" value="1"/>
</dbReference>
<evidence type="ECO:0000256" key="1">
    <source>
        <dbReference type="ARBA" id="ARBA00022801"/>
    </source>
</evidence>
<feature type="chain" id="PRO_5015308690" evidence="2">
    <location>
        <begin position="35"/>
        <end position="964"/>
    </location>
</feature>
<keyword evidence="1" id="KW-0378">Hydrolase</keyword>
<keyword evidence="5" id="KW-1185">Reference proteome</keyword>
<dbReference type="Gene3D" id="2.60.120.260">
    <property type="entry name" value="Galactose-binding domain-like"/>
    <property type="match status" value="1"/>
</dbReference>
<dbReference type="GO" id="GO:0005576">
    <property type="term" value="C:extracellular region"/>
    <property type="evidence" value="ECO:0007669"/>
    <property type="project" value="InterPro"/>
</dbReference>
<sequence length="964" mass="103219">MSCPSTHRFTRSTRLWCAALGASVLLPQMAPALAGQAARDAVPSQQEVTFGGRFIDVQAVRGGALSRSAVSPGTERLRQEAGVSIRSLRVQDDSGYPGFTLLAGALEGQARQAAGDIVMALRDDGSFVALLPERNAMIRGAADGQQTLTLFPAQRGAAHEQIDYLEEPDAPLAATIESRNGALRYQAQRNAAGDLLIDVLAGFSRLSVAYVGDHEAYALAQVASVNQALDNSRVKGVRVRLVGTQVIDDDHRVNTDTLADLKNLFAEGMRQYSPDLVAAFFTGRGTGPGQNSAAGWAYTNGRYSVNAADGPTVFRHELGHNIGGSHCPTGQGFNFGYNNGRIGTIMCGNQLGYYSNPELKDNQGVPIGDALTANMAQVWRNNAAKISAYAPSVVPVDDERATHVLHEGFSLARADSWKHFVVDVPAGTRRLAFGITSGPRHEPTGRTAIYLKRDGRPSETDFDHRSREGVVAALGVDEEAGGRWYVSVKGNNADIDDLILDGHAFAVDSDSVEARYLRLVVESEASGKGGASAAEIQLADSRSRLLDPRNWRIHSVSSAEGARGAAANAIDGDPKTFWASAAGAGFPHEMIIDLGRDSRFSHLRYLPRQDNSQVGNIKGYRLYASDNPYGGWVEVADGSFAADNKLKIQVLKPKESNLPPLAQIEGKAEAEAGERVVLDASASSDPQGAALSYAWSVSPALDMELDGPRLSFVAPSLAQDTTYRFTLTLDNGKQRVTRDHEVKVKAAQDASCRPAWMRNKAYLSGDMVQHGGRQYYARWWTQGQEPGNPNFTGGDGSGKVWRDDGPCQQGEVPPPLAQISGKTDVAAGERVVLDASGSSDPNGLELSYQWSVSPALAFEADGARLSFVAPKAPQDSRYTFSLTLGNGSHSVRQNHVVRVAAEQPGATCGRSWNASTAYVGGDRVTYGGRQYAARWWSRGQQPGDPAFTGGEGSGKVWRDEGACL</sequence>
<evidence type="ECO:0000313" key="4">
    <source>
        <dbReference type="EMBL" id="AVK05629.1"/>
    </source>
</evidence>
<evidence type="ECO:0000313" key="5">
    <source>
        <dbReference type="Proteomes" id="UP000238390"/>
    </source>
</evidence>
<dbReference type="InterPro" id="IPR013783">
    <property type="entry name" value="Ig-like_fold"/>
</dbReference>
<dbReference type="SUPFAM" id="SSF49785">
    <property type="entry name" value="Galactose-binding domain-like"/>
    <property type="match status" value="1"/>
</dbReference>
<dbReference type="Gene3D" id="2.60.120.380">
    <property type="match status" value="1"/>
</dbReference>
<dbReference type="Proteomes" id="UP000238390">
    <property type="component" value="Chromosome"/>
</dbReference>
<gene>
    <name evidence="4" type="ORF">CSB93_5364</name>
</gene>
<dbReference type="GO" id="GO:0030246">
    <property type="term" value="F:carbohydrate binding"/>
    <property type="evidence" value="ECO:0007669"/>
    <property type="project" value="InterPro"/>
</dbReference>